<dbReference type="Gene3D" id="3.40.190.10">
    <property type="entry name" value="Periplasmic binding protein-like II"/>
    <property type="match status" value="2"/>
</dbReference>
<evidence type="ECO:0000256" key="2">
    <source>
        <dbReference type="SAM" id="MobiDB-lite"/>
    </source>
</evidence>
<comment type="caution">
    <text evidence="5">The sequence shown here is derived from an EMBL/GenBank/DDBJ whole genome shotgun (WGS) entry which is preliminary data.</text>
</comment>
<comment type="similarity">
    <text evidence="1">Belongs to the PstS family.</text>
</comment>
<evidence type="ECO:0000256" key="3">
    <source>
        <dbReference type="SAM" id="Phobius"/>
    </source>
</evidence>
<dbReference type="PANTHER" id="PTHR42996">
    <property type="entry name" value="PHOSPHATE-BINDING PROTEIN PSTS"/>
    <property type="match status" value="1"/>
</dbReference>
<gene>
    <name evidence="5" type="ORF">DUNSADRAFT_6738</name>
</gene>
<sequence length="730" mass="79561">MNLKFFLSHCRRLRLDMSLTVLITCSASCHVQGAEQGLAEVAIENKAGQYVTGHISRPLQALSQQLQTIDAIANALPSDYDGPSSDWTDVVTWDLPGEEVFPMTQVHYFPLPKGIDIANSANWEEGQGPLLQAIAKLAVSESGWTVVNQTGLIALASNDIASKSMKALDTMNLNGEAQYRLEGMGLQYYNDGLDDGNRPSISGNRGNYELLQVTRLRDKAEHLDKQVQTSANQILRGSGSSALTAVMWRVMANFRASSQTPVWMSYRAIGSGGGQAEFIGANNNYEPWSDFGASDVPLNNEQWTELNNQDPPIKAVQLPVGLSPFNFFVSIPAEDLPDGLAKLTPCTVVKIFTGKITSWSDPAVAEDIGAELPDEKITFYYRSGSGTTSVISQYMATACQESWTFTQGKTVPEWAGLENAIETESTLDIAKKMEKNPYTIGYMDAGVGQSFTALTEVSLQNKAGKFLTTKESDVSAAASQLFQSGWPSDPTDDFSGVSLLNQPGETTWPIAAMPMVFVRTDAVGMGATGPLLVAFLDYLMLESTQADIQVEGFKPLPSDVLTYVRTRALPLINTDPKFPKWFYEKERTRFRAADDNVVSNPSINGDYTMLSIGRLRGEISSIEARMLDKTKVNITDLVANSEREFSGENKRIAEQDERIEQLEALAIAGMVFGIAGASIAMFSIFRSMAKGVVSQTLTSISSVGGLRRKSTDSEAVKPLSNDQDRGSLMV</sequence>
<accession>A0ABQ7H6L6</accession>
<organism evidence="5 6">
    <name type="scientific">Dunaliella salina</name>
    <name type="common">Green alga</name>
    <name type="synonym">Protococcus salinus</name>
    <dbReference type="NCBI Taxonomy" id="3046"/>
    <lineage>
        <taxon>Eukaryota</taxon>
        <taxon>Viridiplantae</taxon>
        <taxon>Chlorophyta</taxon>
        <taxon>core chlorophytes</taxon>
        <taxon>Chlorophyceae</taxon>
        <taxon>CS clade</taxon>
        <taxon>Chlamydomonadales</taxon>
        <taxon>Dunaliellaceae</taxon>
        <taxon>Dunaliella</taxon>
    </lineage>
</organism>
<name>A0ABQ7H6L6_DUNSA</name>
<feature type="transmembrane region" description="Helical" evidence="3">
    <location>
        <begin position="664"/>
        <end position="685"/>
    </location>
</feature>
<dbReference type="EMBL" id="MU069460">
    <property type="protein sequence ID" value="KAF5842494.1"/>
    <property type="molecule type" value="Genomic_DNA"/>
</dbReference>
<reference evidence="5" key="1">
    <citation type="submission" date="2017-08" db="EMBL/GenBank/DDBJ databases">
        <authorList>
            <person name="Polle J.E."/>
            <person name="Barry K."/>
            <person name="Cushman J."/>
            <person name="Schmutz J."/>
            <person name="Tran D."/>
            <person name="Hathwaick L.T."/>
            <person name="Yim W.C."/>
            <person name="Jenkins J."/>
            <person name="Mckie-Krisberg Z.M."/>
            <person name="Prochnik S."/>
            <person name="Lindquist E."/>
            <person name="Dockter R.B."/>
            <person name="Adam C."/>
            <person name="Molina H."/>
            <person name="Bunkerborg J."/>
            <person name="Jin E."/>
            <person name="Buchheim M."/>
            <person name="Magnuson J."/>
        </authorList>
    </citation>
    <scope>NUCLEOTIDE SEQUENCE</scope>
    <source>
        <strain evidence="5">CCAP 19/18</strain>
    </source>
</reference>
<keyword evidence="3" id="KW-1133">Transmembrane helix</keyword>
<evidence type="ECO:0000313" key="6">
    <source>
        <dbReference type="Proteomes" id="UP000815325"/>
    </source>
</evidence>
<evidence type="ECO:0000259" key="4">
    <source>
        <dbReference type="Pfam" id="PF12849"/>
    </source>
</evidence>
<evidence type="ECO:0000256" key="1">
    <source>
        <dbReference type="ARBA" id="ARBA00008725"/>
    </source>
</evidence>
<feature type="domain" description="PBP" evidence="4">
    <location>
        <begin position="228"/>
        <end position="472"/>
    </location>
</feature>
<evidence type="ECO:0000313" key="5">
    <source>
        <dbReference type="EMBL" id="KAF5842494.1"/>
    </source>
</evidence>
<dbReference type="InterPro" id="IPR024370">
    <property type="entry name" value="PBP_domain"/>
</dbReference>
<dbReference type="SUPFAM" id="SSF53850">
    <property type="entry name" value="Periplasmic binding protein-like II"/>
    <property type="match status" value="1"/>
</dbReference>
<keyword evidence="3" id="KW-0812">Transmembrane</keyword>
<protein>
    <recommendedName>
        <fullName evidence="4">PBP domain-containing protein</fullName>
    </recommendedName>
</protein>
<feature type="region of interest" description="Disordered" evidence="2">
    <location>
        <begin position="711"/>
        <end position="730"/>
    </location>
</feature>
<keyword evidence="3" id="KW-0472">Membrane</keyword>
<dbReference type="PANTHER" id="PTHR42996:SF1">
    <property type="entry name" value="PHOSPHATE-BINDING PROTEIN PSTS"/>
    <property type="match status" value="1"/>
</dbReference>
<proteinExistence type="inferred from homology"/>
<dbReference type="Pfam" id="PF12849">
    <property type="entry name" value="PBP_like_2"/>
    <property type="match status" value="1"/>
</dbReference>
<dbReference type="Proteomes" id="UP000815325">
    <property type="component" value="Unassembled WGS sequence"/>
</dbReference>
<dbReference type="InterPro" id="IPR050962">
    <property type="entry name" value="Phosphate-bind_PstS"/>
</dbReference>
<keyword evidence="6" id="KW-1185">Reference proteome</keyword>